<reference evidence="2" key="1">
    <citation type="journal article" date="2019" name="Int. J. Syst. Evol. Microbiol.">
        <title>The Global Catalogue of Microorganisms (GCM) 10K type strain sequencing project: providing services to taxonomists for standard genome sequencing and annotation.</title>
        <authorList>
            <consortium name="The Broad Institute Genomics Platform"/>
            <consortium name="The Broad Institute Genome Sequencing Center for Infectious Disease"/>
            <person name="Wu L."/>
            <person name="Ma J."/>
        </authorList>
    </citation>
    <scope>NUCLEOTIDE SEQUENCE [LARGE SCALE GENOMIC DNA]</scope>
    <source>
        <strain evidence="2">JCM 17919</strain>
    </source>
</reference>
<keyword evidence="2" id="KW-1185">Reference proteome</keyword>
<accession>A0ABP8H2U4</accession>
<gene>
    <name evidence="1" type="ORF">GCM10023184_26540</name>
</gene>
<evidence type="ECO:0000313" key="1">
    <source>
        <dbReference type="EMBL" id="GAA4333397.1"/>
    </source>
</evidence>
<organism evidence="1 2">
    <name type="scientific">Flaviaesturariibacter amylovorans</name>
    <dbReference type="NCBI Taxonomy" id="1084520"/>
    <lineage>
        <taxon>Bacteria</taxon>
        <taxon>Pseudomonadati</taxon>
        <taxon>Bacteroidota</taxon>
        <taxon>Chitinophagia</taxon>
        <taxon>Chitinophagales</taxon>
        <taxon>Chitinophagaceae</taxon>
        <taxon>Flaviaestuariibacter</taxon>
    </lineage>
</organism>
<name>A0ABP8H2U4_9BACT</name>
<comment type="caution">
    <text evidence="1">The sequence shown here is derived from an EMBL/GenBank/DDBJ whole genome shotgun (WGS) entry which is preliminary data.</text>
</comment>
<sequence length="230" mass="26595">MTLLERYRNGDFQKVHNDIRLLGRDAFRPANIDQVHPVLDETFRRVRHNVELVHRHLRDTGYRFLADSYDEGSKPFTPPHPDTEAQLAELARRVAPSHIPLSLQYFYRHIGSVDFSWDWESVPEIPWTGADPLVIAPLPVLLEELDLYSGDHELWIAPDDLVKDNVSGDAYYLSLYPYPVVDGNISGHNLPLVEYLRRTFENGGFSRADEYDYPGLQELIDTIRPQLLPF</sequence>
<dbReference type="EMBL" id="BAABGY010000007">
    <property type="protein sequence ID" value="GAA4333397.1"/>
    <property type="molecule type" value="Genomic_DNA"/>
</dbReference>
<protein>
    <submittedName>
        <fullName evidence="1">Uncharacterized protein</fullName>
    </submittedName>
</protein>
<dbReference type="Proteomes" id="UP001501725">
    <property type="component" value="Unassembled WGS sequence"/>
</dbReference>
<evidence type="ECO:0000313" key="2">
    <source>
        <dbReference type="Proteomes" id="UP001501725"/>
    </source>
</evidence>
<dbReference type="RefSeq" id="WP_345256237.1">
    <property type="nucleotide sequence ID" value="NZ_BAABGY010000007.1"/>
</dbReference>
<proteinExistence type="predicted"/>